<dbReference type="PROSITE" id="PS00463">
    <property type="entry name" value="ZN2_CY6_FUNGAL_1"/>
    <property type="match status" value="1"/>
</dbReference>
<dbReference type="GO" id="GO:0000978">
    <property type="term" value="F:RNA polymerase II cis-regulatory region sequence-specific DNA binding"/>
    <property type="evidence" value="ECO:0007669"/>
    <property type="project" value="TreeGrafter"/>
</dbReference>
<evidence type="ECO:0000313" key="10">
    <source>
        <dbReference type="Proteomes" id="UP000019375"/>
    </source>
</evidence>
<feature type="region of interest" description="Disordered" evidence="7">
    <location>
        <begin position="872"/>
        <end position="894"/>
    </location>
</feature>
<evidence type="ECO:0000256" key="4">
    <source>
        <dbReference type="ARBA" id="ARBA00023125"/>
    </source>
</evidence>
<dbReference type="OrthoDB" id="2943660at2759"/>
<protein>
    <submittedName>
        <fullName evidence="9">ZYBA0S06-00870g1_1</fullName>
    </submittedName>
</protein>
<sequence length="1116" mass="126099">MCGDVDFKKLAGKSCLVCRRRKVKCDKTKPVCLACVKHRSTDECIYDDGYKSASPKGTGLSKSLTTISGSTKASTDSSITKPGSSRTSPLSSSQPTRFSHSNRSRVLAEIESLRKNLATLEKLLESNYVDSDFREPDDDPWFEALRGFPPMSFCDYEMVSMRDGSLAFDGPLSYRAVALKDPFLAMAIKRGHLQGTLEINQTIKRRKVMHIQYGSELSSDHPHLDAASRMRDEVKNTSNENDDQQVSDVSEVLKGHLRQNLKQINKNMNQENLETGKPLSMKHILNETEGNEFIDSRTRQKSAEQQESCSPGSDITLWKNIKKILDNLETLRSSNLKYELSRAVLPIQENMFGYSSTWQKNPEQEILVRIQSLLPPEKAVWMQIDNYFKCPIHGLYPVISEKWFRENVETIIGPNRNRDVAPIVSVSERLDFAHLGILMCVLSLSHMALVESTSQNLTKEEKYLLSHPISKECMDAAQLCMDIFKLLRKPVLPVFYCGLLIRIFRRFARDEGDSIEAEDTSSFTGLIVEVAYGLGLNTDLEKSSQFAEHEVYLHQWRKNWYLVFLLAMDEALTAGNCLSIADKSYATKLPSINMDDNGNFPSFLTNPSLEIASVNCMRSNYELALVHHKALKYVINKSEMIGCGEIHKMLDELESATAAACGSSLATILAKPAGNLEDSVVKLGAFRGFIRSKAFILLLTTALFIHLDKMETDGSDIHQSKVSISYMKKLVSMYVDLEPLLVLLFFGYDNTIDNVHRIFGRASEVIVMQACVEFLAKFVPVLYLLISRCLHLKFTFLNKKKDESNFEVKSEEHKILSSLEAVVNKGMDKLSHINAIISKLSRHNFQVWRISKSSMSMYNLLKEQSGMFEKCAKGSQNEKGVDDQETEKQETENSPVDLASYLPNSNTFRKANSSDWQEIYTLLCYTNYNIFKPYIKEQHLRMARDSRVQSERNSDSESANMEGKEDPREVCEPFSAEFIARITQNAELPGAALKSQRTGTSSSDENPQRVRKLTAVGWLEVERMSNFDDIDQLWNESILRTGEANDYTVHGSSSSGMGHTGFNSDVHLPKSAESPSNNSHLAMTSEELLKNQIIQQDHIIKQLQQLTSEQLHKLET</sequence>
<dbReference type="SMART" id="SM00066">
    <property type="entry name" value="GAL4"/>
    <property type="match status" value="1"/>
</dbReference>
<keyword evidence="3" id="KW-0805">Transcription regulation</keyword>
<feature type="compositionally biased region" description="Basic and acidic residues" evidence="7">
    <location>
        <begin position="879"/>
        <end position="891"/>
    </location>
</feature>
<keyword evidence="2" id="KW-0862">Zinc</keyword>
<dbReference type="CDD" id="cd00067">
    <property type="entry name" value="GAL4"/>
    <property type="match status" value="1"/>
</dbReference>
<evidence type="ECO:0000256" key="5">
    <source>
        <dbReference type="ARBA" id="ARBA00023163"/>
    </source>
</evidence>
<dbReference type="InterPro" id="IPR050675">
    <property type="entry name" value="OAF3"/>
</dbReference>
<dbReference type="PANTHER" id="PTHR31069">
    <property type="entry name" value="OLEATE-ACTIVATED TRANSCRIPTION FACTOR 1-RELATED"/>
    <property type="match status" value="1"/>
</dbReference>
<evidence type="ECO:0000256" key="7">
    <source>
        <dbReference type="SAM" id="MobiDB-lite"/>
    </source>
</evidence>
<keyword evidence="10" id="KW-1185">Reference proteome</keyword>
<keyword evidence="5" id="KW-0804">Transcription</keyword>
<name>A0A8J2XBD8_ZYGB2</name>
<keyword evidence="1" id="KW-0479">Metal-binding</keyword>
<feature type="compositionally biased region" description="Basic and acidic residues" evidence="7">
    <location>
        <begin position="945"/>
        <end position="955"/>
    </location>
</feature>
<feature type="region of interest" description="Disordered" evidence="7">
    <location>
        <begin position="945"/>
        <end position="968"/>
    </location>
</feature>
<evidence type="ECO:0000259" key="8">
    <source>
        <dbReference type="PROSITE" id="PS50048"/>
    </source>
</evidence>
<dbReference type="GO" id="GO:0045944">
    <property type="term" value="P:positive regulation of transcription by RNA polymerase II"/>
    <property type="evidence" value="ECO:0007669"/>
    <property type="project" value="TreeGrafter"/>
</dbReference>
<dbReference type="Proteomes" id="UP000019375">
    <property type="component" value="Unassembled WGS sequence"/>
</dbReference>
<gene>
    <name evidence="9" type="ORF">BN860_00870g</name>
</gene>
<dbReference type="EMBL" id="HG316459">
    <property type="protein sequence ID" value="CDF90114.1"/>
    <property type="molecule type" value="Genomic_DNA"/>
</dbReference>
<dbReference type="SUPFAM" id="SSF57701">
    <property type="entry name" value="Zn2/Cys6 DNA-binding domain"/>
    <property type="match status" value="1"/>
</dbReference>
<feature type="region of interest" description="Disordered" evidence="7">
    <location>
        <begin position="989"/>
        <end position="1009"/>
    </location>
</feature>
<dbReference type="PROSITE" id="PS50048">
    <property type="entry name" value="ZN2_CY6_FUNGAL_2"/>
    <property type="match status" value="1"/>
</dbReference>
<feature type="compositionally biased region" description="Polar residues" evidence="7">
    <location>
        <begin position="995"/>
        <end position="1005"/>
    </location>
</feature>
<feature type="region of interest" description="Disordered" evidence="7">
    <location>
        <begin position="53"/>
        <end position="103"/>
    </location>
</feature>
<proteinExistence type="predicted"/>
<feature type="compositionally biased region" description="Low complexity" evidence="7">
    <location>
        <begin position="84"/>
        <end position="97"/>
    </location>
</feature>
<dbReference type="Gene3D" id="4.10.240.10">
    <property type="entry name" value="Zn(2)-C6 fungal-type DNA-binding domain"/>
    <property type="match status" value="1"/>
</dbReference>
<keyword evidence="4" id="KW-0238">DNA-binding</keyword>
<evidence type="ECO:0000256" key="2">
    <source>
        <dbReference type="ARBA" id="ARBA00022833"/>
    </source>
</evidence>
<feature type="compositionally biased region" description="Polar residues" evidence="7">
    <location>
        <begin position="60"/>
        <end position="83"/>
    </location>
</feature>
<dbReference type="CDD" id="cd12148">
    <property type="entry name" value="fungal_TF_MHR"/>
    <property type="match status" value="1"/>
</dbReference>
<evidence type="ECO:0000313" key="9">
    <source>
        <dbReference type="EMBL" id="CDF90114.1"/>
    </source>
</evidence>
<reference evidence="10" key="1">
    <citation type="journal article" date="2013" name="Genome Announc.">
        <title>Genome sequence of the food spoilage yeast Zygosaccharomyces bailii CLIB 213(T).</title>
        <authorList>
            <person name="Galeote V."/>
            <person name="Bigey F."/>
            <person name="Devillers H."/>
            <person name="Neuveglise C."/>
            <person name="Dequin S."/>
        </authorList>
    </citation>
    <scope>NUCLEOTIDE SEQUENCE [LARGE SCALE GENOMIC DNA]</scope>
    <source>
        <strain evidence="10">CLIB 213 / ATCC 58445 / CBS 680 / CCRC 21525 / NBRC 1098 / NCYC 1416 / NRRL Y-2227</strain>
    </source>
</reference>
<accession>A0A8J2XBD8</accession>
<dbReference type="GO" id="GO:0008270">
    <property type="term" value="F:zinc ion binding"/>
    <property type="evidence" value="ECO:0007669"/>
    <property type="project" value="InterPro"/>
</dbReference>
<evidence type="ECO:0000256" key="1">
    <source>
        <dbReference type="ARBA" id="ARBA00022723"/>
    </source>
</evidence>
<dbReference type="AlphaFoldDB" id="A0A8J2XBD8"/>
<evidence type="ECO:0000256" key="6">
    <source>
        <dbReference type="ARBA" id="ARBA00023242"/>
    </source>
</evidence>
<dbReference type="PANTHER" id="PTHR31069:SF12">
    <property type="entry name" value="TRANSCRIPTION FACTOR DOMAIN-CONTAINING PROTEIN"/>
    <property type="match status" value="1"/>
</dbReference>
<organism evidence="9 10">
    <name type="scientific">Zygosaccharomyces bailii (strain CLIB 213 / ATCC 58445 / CBS 680 / BCRC 21525 / NBRC 1098 / NCYC 1416 / NRRL Y-2227)</name>
    <dbReference type="NCBI Taxonomy" id="1333698"/>
    <lineage>
        <taxon>Eukaryota</taxon>
        <taxon>Fungi</taxon>
        <taxon>Dikarya</taxon>
        <taxon>Ascomycota</taxon>
        <taxon>Saccharomycotina</taxon>
        <taxon>Saccharomycetes</taxon>
        <taxon>Saccharomycetales</taxon>
        <taxon>Saccharomycetaceae</taxon>
        <taxon>Zygosaccharomyces</taxon>
    </lineage>
</organism>
<dbReference type="InterPro" id="IPR036864">
    <property type="entry name" value="Zn2-C6_fun-type_DNA-bd_sf"/>
</dbReference>
<dbReference type="InterPro" id="IPR001138">
    <property type="entry name" value="Zn2Cys6_DnaBD"/>
</dbReference>
<dbReference type="GO" id="GO:0005634">
    <property type="term" value="C:nucleus"/>
    <property type="evidence" value="ECO:0007669"/>
    <property type="project" value="TreeGrafter"/>
</dbReference>
<feature type="domain" description="Zn(2)-C6 fungal-type" evidence="8">
    <location>
        <begin position="14"/>
        <end position="46"/>
    </location>
</feature>
<dbReference type="GO" id="GO:0000981">
    <property type="term" value="F:DNA-binding transcription factor activity, RNA polymerase II-specific"/>
    <property type="evidence" value="ECO:0007669"/>
    <property type="project" value="InterPro"/>
</dbReference>
<evidence type="ECO:0000256" key="3">
    <source>
        <dbReference type="ARBA" id="ARBA00023015"/>
    </source>
</evidence>
<keyword evidence="6" id="KW-0539">Nucleus</keyword>
<dbReference type="Pfam" id="PF00172">
    <property type="entry name" value="Zn_clus"/>
    <property type="match status" value="1"/>
</dbReference>